<dbReference type="SFLD" id="SFLDG01386">
    <property type="entry name" value="main_SPASM_domain-containing"/>
    <property type="match status" value="1"/>
</dbReference>
<dbReference type="NCBIfam" id="TIGR02666">
    <property type="entry name" value="moaA"/>
    <property type="match status" value="1"/>
</dbReference>
<evidence type="ECO:0000256" key="1">
    <source>
        <dbReference type="ARBA" id="ARBA00012167"/>
    </source>
</evidence>
<comment type="subunit">
    <text evidence="12">Monomer and homodimer.</text>
</comment>
<dbReference type="InterPro" id="IPR050105">
    <property type="entry name" value="MoCo_biosynth_MoaA/MoaC"/>
</dbReference>
<dbReference type="OrthoDB" id="9763993at2"/>
<keyword evidence="3 12" id="KW-0949">S-adenosyl-L-methionine</keyword>
<feature type="binding site" evidence="12">
    <location>
        <position position="101"/>
    </location>
    <ligand>
        <name>GTP</name>
        <dbReference type="ChEBI" id="CHEBI:37565"/>
    </ligand>
</feature>
<dbReference type="SFLD" id="SFLDG01067">
    <property type="entry name" value="SPASM/twitch_domain_containing"/>
    <property type="match status" value="1"/>
</dbReference>
<feature type="binding site" evidence="12">
    <location>
        <position position="299"/>
    </location>
    <ligand>
        <name>[4Fe-4S] cluster</name>
        <dbReference type="ChEBI" id="CHEBI:49883"/>
        <label>2</label>
        <note>4Fe-4S-substrate</note>
    </ligand>
</feature>
<dbReference type="RefSeq" id="WP_068947972.1">
    <property type="nucleotide sequence ID" value="NZ_CP015922.1"/>
</dbReference>
<dbReference type="SUPFAM" id="SSF102114">
    <property type="entry name" value="Radical SAM enzymes"/>
    <property type="match status" value="1"/>
</dbReference>
<keyword evidence="5 12" id="KW-0547">Nucleotide-binding</keyword>
<dbReference type="EC" id="4.1.99.22" evidence="1 12"/>
<dbReference type="Pfam" id="PF04055">
    <property type="entry name" value="Radical_SAM"/>
    <property type="match status" value="1"/>
</dbReference>
<evidence type="ECO:0000256" key="7">
    <source>
        <dbReference type="ARBA" id="ARBA00023014"/>
    </source>
</evidence>
<dbReference type="KEGG" id="pwu:A8O14_01970"/>
<dbReference type="GO" id="GO:0061799">
    <property type="term" value="F:cyclic pyranopterin monophosphate synthase activity"/>
    <property type="evidence" value="ECO:0007669"/>
    <property type="project" value="TreeGrafter"/>
</dbReference>
<dbReference type="UniPathway" id="UPA00344"/>
<comment type="similarity">
    <text evidence="12">Belongs to the radical SAM superfamily. MoaA family.</text>
</comment>
<sequence>MVEKAISKVIPIRIDEGKGLTPPIGEELHAPHDRTQDTRGRTLRDLRISVTDRCNFRCTYCMPKEVFDQNYPYLAHKELLSFEEITRLTTIFSTLGVEKIRLTGGEPLLRKNLVLLIEMLASVRTSSGKPLDLTLTTNGSILRKKAAALKAAGLQRLTVSLDGLNDEIFRKMNDVDFPVADVLDGIAAAQEAGFENIKVNMVVKKGTNDHEIVSMAKHFKGSGIILRFIEFMDVGSSNGWNMQEVLPSKDVIARINEIYPLESMEPNYAGEVAQRWRYADGTGEIGVISSVTQTFCHECTRARISTDGQMYLCLFANEGFDFKTMLRSGKSDLEIANAVMNTWAQRTDHYSEIRGSHTVNQSAGNRKVEMSYIGG</sequence>
<feature type="binding site" evidence="12">
    <location>
        <position position="313"/>
    </location>
    <ligand>
        <name>[4Fe-4S] cluster</name>
        <dbReference type="ChEBI" id="CHEBI:49883"/>
        <label>2</label>
        <note>4Fe-4S-substrate</note>
    </ligand>
</feature>
<dbReference type="InterPro" id="IPR000385">
    <property type="entry name" value="MoaA_NifB_PqqE_Fe-S-bd_CS"/>
</dbReference>
<dbReference type="SFLD" id="SFLDS00029">
    <property type="entry name" value="Radical_SAM"/>
    <property type="match status" value="1"/>
</dbReference>
<dbReference type="InterPro" id="IPR013785">
    <property type="entry name" value="Aldolase_TIM"/>
</dbReference>
<dbReference type="CDD" id="cd21117">
    <property type="entry name" value="Twitch_MoaA"/>
    <property type="match status" value="1"/>
</dbReference>
<keyword evidence="6 12" id="KW-0408">Iron</keyword>
<dbReference type="HAMAP" id="MF_01225_B">
    <property type="entry name" value="MoaA_B"/>
    <property type="match status" value="1"/>
</dbReference>
<dbReference type="InterPro" id="IPR010505">
    <property type="entry name" value="MoaA_twitch"/>
</dbReference>
<dbReference type="GO" id="GO:1904047">
    <property type="term" value="F:S-adenosyl-L-methionine binding"/>
    <property type="evidence" value="ECO:0007669"/>
    <property type="project" value="UniProtKB-UniRule"/>
</dbReference>
<dbReference type="InterPro" id="IPR013483">
    <property type="entry name" value="MoaA"/>
</dbReference>
<feature type="binding site" evidence="12">
    <location>
        <position position="296"/>
    </location>
    <ligand>
        <name>[4Fe-4S] cluster</name>
        <dbReference type="ChEBI" id="CHEBI:49883"/>
        <label>2</label>
        <note>4Fe-4S-substrate</note>
    </ligand>
</feature>
<dbReference type="GO" id="GO:0061798">
    <property type="term" value="F:GTP 3',8'-cyclase activity"/>
    <property type="evidence" value="ECO:0007669"/>
    <property type="project" value="UniProtKB-UniRule"/>
</dbReference>
<dbReference type="STRING" id="1743168.A8O14_01970"/>
<dbReference type="SMART" id="SM00729">
    <property type="entry name" value="Elp3"/>
    <property type="match status" value="1"/>
</dbReference>
<proteinExistence type="inferred from homology"/>
<dbReference type="GO" id="GO:0051539">
    <property type="term" value="F:4 iron, 4 sulfur cluster binding"/>
    <property type="evidence" value="ECO:0007669"/>
    <property type="project" value="UniProtKB-UniRule"/>
</dbReference>
<feature type="binding site" evidence="12">
    <location>
        <position position="160"/>
    </location>
    <ligand>
        <name>S-adenosyl-L-methionine</name>
        <dbReference type="ChEBI" id="CHEBI:59789"/>
    </ligand>
</feature>
<dbReference type="Pfam" id="PF06463">
    <property type="entry name" value="Mob_synth_C"/>
    <property type="match status" value="1"/>
</dbReference>
<dbReference type="InterPro" id="IPR007197">
    <property type="entry name" value="rSAM"/>
</dbReference>
<keyword evidence="2 12" id="KW-0004">4Fe-4S</keyword>
<keyword evidence="8 12" id="KW-0342">GTP-binding</keyword>
<evidence type="ECO:0000256" key="4">
    <source>
        <dbReference type="ARBA" id="ARBA00022723"/>
    </source>
</evidence>
<feature type="binding site" evidence="12">
    <location>
        <begin position="301"/>
        <end position="303"/>
    </location>
    <ligand>
        <name>GTP</name>
        <dbReference type="ChEBI" id="CHEBI:37565"/>
    </ligand>
</feature>
<dbReference type="EMBL" id="CP015922">
    <property type="protein sequence ID" value="ANI98965.1"/>
    <property type="molecule type" value="Genomic_DNA"/>
</dbReference>
<comment type="pathway">
    <text evidence="12">Cofactor biosynthesis; molybdopterin biosynthesis.</text>
</comment>
<keyword evidence="4 12" id="KW-0479">Metal-binding</keyword>
<feature type="binding site" evidence="12">
    <location>
        <position position="232"/>
    </location>
    <ligand>
        <name>S-adenosyl-L-methionine</name>
        <dbReference type="ChEBI" id="CHEBI:59789"/>
    </ligand>
</feature>
<feature type="binding site" evidence="12">
    <location>
        <position position="47"/>
    </location>
    <ligand>
        <name>GTP</name>
        <dbReference type="ChEBI" id="CHEBI:37565"/>
    </ligand>
</feature>
<dbReference type="AlphaFoldDB" id="A0A191UDJ5"/>
<feature type="domain" description="Radical SAM core" evidence="13">
    <location>
        <begin position="38"/>
        <end position="269"/>
    </location>
</feature>
<name>A0A191UDJ5_9BURK</name>
<dbReference type="GO" id="GO:0046872">
    <property type="term" value="F:metal ion binding"/>
    <property type="evidence" value="ECO:0007669"/>
    <property type="project" value="UniProtKB-KW"/>
</dbReference>
<comment type="function">
    <text evidence="12">Catalyzes the cyclization of GTP to (8S)-3',8-cyclo-7,8-dihydroguanosine 5'-triphosphate.</text>
</comment>
<evidence type="ECO:0000313" key="14">
    <source>
        <dbReference type="EMBL" id="ANI98965.1"/>
    </source>
</evidence>
<feature type="binding site" evidence="12">
    <location>
        <position position="60"/>
    </location>
    <ligand>
        <name>S-adenosyl-L-methionine</name>
        <dbReference type="ChEBI" id="CHEBI:59789"/>
    </ligand>
</feature>
<dbReference type="CDD" id="cd01335">
    <property type="entry name" value="Radical_SAM"/>
    <property type="match status" value="1"/>
</dbReference>
<feature type="binding site" evidence="12">
    <location>
        <position position="198"/>
    </location>
    <ligand>
        <name>GTP</name>
        <dbReference type="ChEBI" id="CHEBI:37565"/>
    </ligand>
</feature>
<feature type="binding site" evidence="12">
    <location>
        <position position="61"/>
    </location>
    <ligand>
        <name>[4Fe-4S] cluster</name>
        <dbReference type="ChEBI" id="CHEBI:49883"/>
        <label>1</label>
        <note>4Fe-4S-S-AdoMet</note>
    </ligand>
</feature>
<dbReference type="PANTHER" id="PTHR22960:SF0">
    <property type="entry name" value="MOLYBDENUM COFACTOR BIOSYNTHESIS PROTEIN 1"/>
    <property type="match status" value="1"/>
</dbReference>
<evidence type="ECO:0000256" key="2">
    <source>
        <dbReference type="ARBA" id="ARBA00022485"/>
    </source>
</evidence>
<evidence type="ECO:0000256" key="12">
    <source>
        <dbReference type="HAMAP-Rule" id="MF_01225"/>
    </source>
</evidence>
<evidence type="ECO:0000256" key="8">
    <source>
        <dbReference type="ARBA" id="ARBA00023134"/>
    </source>
</evidence>
<dbReference type="PROSITE" id="PS01305">
    <property type="entry name" value="MOAA_NIFB_PQQE"/>
    <property type="match status" value="1"/>
</dbReference>
<dbReference type="SFLD" id="SFLDG01383">
    <property type="entry name" value="cyclic_pyranopterin_phosphate"/>
    <property type="match status" value="1"/>
</dbReference>
<evidence type="ECO:0000256" key="5">
    <source>
        <dbReference type="ARBA" id="ARBA00022741"/>
    </source>
</evidence>
<evidence type="ECO:0000256" key="6">
    <source>
        <dbReference type="ARBA" id="ARBA00023004"/>
    </source>
</evidence>
<accession>A0A191UDJ5</accession>
<dbReference type="GO" id="GO:0006777">
    <property type="term" value="P:Mo-molybdopterin cofactor biosynthetic process"/>
    <property type="evidence" value="ECO:0007669"/>
    <property type="project" value="UniProtKB-UniRule"/>
</dbReference>
<feature type="binding site" evidence="12">
    <location>
        <position position="136"/>
    </location>
    <ligand>
        <name>GTP</name>
        <dbReference type="ChEBI" id="CHEBI:37565"/>
    </ligand>
</feature>
<evidence type="ECO:0000256" key="10">
    <source>
        <dbReference type="ARBA" id="ARBA00023239"/>
    </source>
</evidence>
<evidence type="ECO:0000256" key="11">
    <source>
        <dbReference type="ARBA" id="ARBA00048697"/>
    </source>
</evidence>
<feature type="binding site" evidence="12">
    <location>
        <position position="54"/>
    </location>
    <ligand>
        <name>[4Fe-4S] cluster</name>
        <dbReference type="ChEBI" id="CHEBI:49883"/>
        <label>1</label>
        <note>4Fe-4S-S-AdoMet</note>
    </ligand>
</feature>
<keyword evidence="9 12" id="KW-0501">Molybdenum cofactor biosynthesis</keyword>
<evidence type="ECO:0000256" key="3">
    <source>
        <dbReference type="ARBA" id="ARBA00022691"/>
    </source>
</evidence>
<dbReference type="Gene3D" id="3.20.20.70">
    <property type="entry name" value="Aldolase class I"/>
    <property type="match status" value="1"/>
</dbReference>
<feature type="binding site" evidence="12">
    <location>
        <position position="105"/>
    </location>
    <ligand>
        <name>S-adenosyl-L-methionine</name>
        <dbReference type="ChEBI" id="CHEBI:59789"/>
    </ligand>
</feature>
<keyword evidence="10 12" id="KW-0456">Lyase</keyword>
<evidence type="ECO:0000259" key="13">
    <source>
        <dbReference type="PROSITE" id="PS51918"/>
    </source>
</evidence>
<keyword evidence="7 12" id="KW-0411">Iron-sulfur</keyword>
<feature type="binding site" evidence="12">
    <location>
        <position position="58"/>
    </location>
    <ligand>
        <name>[4Fe-4S] cluster</name>
        <dbReference type="ChEBI" id="CHEBI:49883"/>
        <label>1</label>
        <note>4Fe-4S-S-AdoMet</note>
    </ligand>
</feature>
<dbReference type="InterPro" id="IPR040064">
    <property type="entry name" value="MoaA-like"/>
</dbReference>
<dbReference type="PANTHER" id="PTHR22960">
    <property type="entry name" value="MOLYBDOPTERIN COFACTOR SYNTHESIS PROTEIN A"/>
    <property type="match status" value="1"/>
</dbReference>
<keyword evidence="15" id="KW-1185">Reference proteome</keyword>
<protein>
    <recommendedName>
        <fullName evidence="1 12">GTP 3',8-cyclase</fullName>
        <ecNumber evidence="1 12">4.1.99.22</ecNumber>
    </recommendedName>
    <alternativeName>
        <fullName evidence="12">Molybdenum cofactor biosynthesis protein A</fullName>
    </alternativeName>
</protein>
<dbReference type="PROSITE" id="PS51918">
    <property type="entry name" value="RADICAL_SAM"/>
    <property type="match status" value="1"/>
</dbReference>
<evidence type="ECO:0000256" key="9">
    <source>
        <dbReference type="ARBA" id="ARBA00023150"/>
    </source>
</evidence>
<gene>
    <name evidence="12" type="primary">moaA</name>
    <name evidence="14" type="ORF">A8O14_01970</name>
</gene>
<dbReference type="Proteomes" id="UP000078463">
    <property type="component" value="Chromosome"/>
</dbReference>
<comment type="cofactor">
    <cofactor evidence="12">
        <name>[4Fe-4S] cluster</name>
        <dbReference type="ChEBI" id="CHEBI:49883"/>
    </cofactor>
    <text evidence="12">Binds 2 [4Fe-4S] clusters. Binds 1 [4Fe-4S] cluster coordinated with 3 cysteines and an exchangeable S-adenosyl-L-methionine and 1 [4Fe-4S] cluster coordinated with 3 cysteines and the GTP-derived substrate.</text>
</comment>
<dbReference type="InterPro" id="IPR058240">
    <property type="entry name" value="rSAM_sf"/>
</dbReference>
<evidence type="ECO:0000313" key="15">
    <source>
        <dbReference type="Proteomes" id="UP000078463"/>
    </source>
</evidence>
<comment type="catalytic activity">
    <reaction evidence="11 12">
        <text>GTP + AH2 + S-adenosyl-L-methionine = (8S)-3',8-cyclo-7,8-dihydroguanosine 5'-triphosphate + 5'-deoxyadenosine + L-methionine + A + H(+)</text>
        <dbReference type="Rhea" id="RHEA:49576"/>
        <dbReference type="ChEBI" id="CHEBI:13193"/>
        <dbReference type="ChEBI" id="CHEBI:15378"/>
        <dbReference type="ChEBI" id="CHEBI:17319"/>
        <dbReference type="ChEBI" id="CHEBI:17499"/>
        <dbReference type="ChEBI" id="CHEBI:37565"/>
        <dbReference type="ChEBI" id="CHEBI:57844"/>
        <dbReference type="ChEBI" id="CHEBI:59789"/>
        <dbReference type="ChEBI" id="CHEBI:131766"/>
        <dbReference type="EC" id="4.1.99.22"/>
    </reaction>
</comment>
<dbReference type="InterPro" id="IPR006638">
    <property type="entry name" value="Elp3/MiaA/NifB-like_rSAM"/>
</dbReference>
<reference evidence="15" key="1">
    <citation type="submission" date="2016-05" db="EMBL/GenBank/DDBJ databases">
        <title>Polynucleobacter sp. QLW-P1FAT50C-4 genome.</title>
        <authorList>
            <person name="Hahn M.W."/>
        </authorList>
    </citation>
    <scope>NUCLEOTIDE SEQUENCE [LARGE SCALE GENOMIC DNA]</scope>
    <source>
        <strain evidence="15">QLW-P1FAT50C-4</strain>
    </source>
</reference>
<organism evidence="14 15">
    <name type="scientific">Polynucleobacter wuianus</name>
    <dbReference type="NCBI Taxonomy" id="1743168"/>
    <lineage>
        <taxon>Bacteria</taxon>
        <taxon>Pseudomonadati</taxon>
        <taxon>Pseudomonadota</taxon>
        <taxon>Betaproteobacteria</taxon>
        <taxon>Burkholderiales</taxon>
        <taxon>Burkholderiaceae</taxon>
        <taxon>Polynucleobacter</taxon>
    </lineage>
</organism>
<dbReference type="GO" id="GO:0005525">
    <property type="term" value="F:GTP binding"/>
    <property type="evidence" value="ECO:0007669"/>
    <property type="project" value="UniProtKB-UniRule"/>
</dbReference>